<dbReference type="PROSITE" id="PS50088">
    <property type="entry name" value="ANK_REPEAT"/>
    <property type="match status" value="3"/>
</dbReference>
<name>A0ABN8R0C9_9CNID</name>
<keyword evidence="3 7" id="KW-0547">Nucleotide-binding</keyword>
<dbReference type="Gene3D" id="1.10.510.10">
    <property type="entry name" value="Transferase(Phosphotransferase) domain 1"/>
    <property type="match status" value="1"/>
</dbReference>
<dbReference type="SUPFAM" id="SSF48403">
    <property type="entry name" value="Ankyrin repeat"/>
    <property type="match status" value="1"/>
</dbReference>
<evidence type="ECO:0000256" key="7">
    <source>
        <dbReference type="PROSITE-ProRule" id="PRU10141"/>
    </source>
</evidence>
<feature type="compositionally biased region" description="Low complexity" evidence="8">
    <location>
        <begin position="1418"/>
        <end position="1442"/>
    </location>
</feature>
<evidence type="ECO:0000313" key="10">
    <source>
        <dbReference type="EMBL" id="CAH3172480.1"/>
    </source>
</evidence>
<keyword evidence="1" id="KW-0723">Serine/threonine-protein kinase</keyword>
<feature type="region of interest" description="Disordered" evidence="8">
    <location>
        <begin position="971"/>
        <end position="1003"/>
    </location>
</feature>
<reference evidence="10 11" key="1">
    <citation type="submission" date="2022-05" db="EMBL/GenBank/DDBJ databases">
        <authorList>
            <consortium name="Genoscope - CEA"/>
            <person name="William W."/>
        </authorList>
    </citation>
    <scope>NUCLEOTIDE SEQUENCE [LARGE SCALE GENOMIC DNA]</scope>
</reference>
<keyword evidence="5 7" id="KW-0067">ATP-binding</keyword>
<dbReference type="InterPro" id="IPR017441">
    <property type="entry name" value="Protein_kinase_ATP_BS"/>
</dbReference>
<dbReference type="InterPro" id="IPR002110">
    <property type="entry name" value="Ankyrin_rpt"/>
</dbReference>
<dbReference type="PROSITE" id="PS50297">
    <property type="entry name" value="ANK_REP_REGION"/>
    <property type="match status" value="3"/>
</dbReference>
<keyword evidence="4" id="KW-0418">Kinase</keyword>
<protein>
    <recommendedName>
        <fullName evidence="9">Protein kinase domain-containing protein</fullName>
    </recommendedName>
</protein>
<feature type="region of interest" description="Disordered" evidence="8">
    <location>
        <begin position="1037"/>
        <end position="1133"/>
    </location>
</feature>
<feature type="compositionally biased region" description="Low complexity" evidence="8">
    <location>
        <begin position="561"/>
        <end position="570"/>
    </location>
</feature>
<dbReference type="InterPro" id="IPR008271">
    <property type="entry name" value="Ser/Thr_kinase_AS"/>
</dbReference>
<dbReference type="Gene3D" id="3.30.200.20">
    <property type="entry name" value="Phosphorylase Kinase, domain 1"/>
    <property type="match status" value="1"/>
</dbReference>
<feature type="repeat" description="ANK" evidence="6">
    <location>
        <begin position="80"/>
        <end position="112"/>
    </location>
</feature>
<dbReference type="InterPro" id="IPR011009">
    <property type="entry name" value="Kinase-like_dom_sf"/>
</dbReference>
<dbReference type="EMBL" id="CALNXK010000173">
    <property type="protein sequence ID" value="CAH3172480.1"/>
    <property type="molecule type" value="Genomic_DNA"/>
</dbReference>
<feature type="compositionally biased region" description="Basic and acidic residues" evidence="8">
    <location>
        <begin position="726"/>
        <end position="737"/>
    </location>
</feature>
<feature type="compositionally biased region" description="Polar residues" evidence="8">
    <location>
        <begin position="445"/>
        <end position="460"/>
    </location>
</feature>
<feature type="domain" description="Protein kinase" evidence="9">
    <location>
        <begin position="1570"/>
        <end position="1832"/>
    </location>
</feature>
<feature type="region of interest" description="Disordered" evidence="8">
    <location>
        <begin position="617"/>
        <end position="664"/>
    </location>
</feature>
<dbReference type="Gene3D" id="1.25.40.20">
    <property type="entry name" value="Ankyrin repeat-containing domain"/>
    <property type="match status" value="2"/>
</dbReference>
<feature type="compositionally biased region" description="Polar residues" evidence="8">
    <location>
        <begin position="1456"/>
        <end position="1479"/>
    </location>
</feature>
<feature type="region of interest" description="Disordered" evidence="8">
    <location>
        <begin position="1411"/>
        <end position="1488"/>
    </location>
</feature>
<evidence type="ECO:0000256" key="3">
    <source>
        <dbReference type="ARBA" id="ARBA00022741"/>
    </source>
</evidence>
<feature type="region of interest" description="Disordered" evidence="8">
    <location>
        <begin position="432"/>
        <end position="480"/>
    </location>
</feature>
<accession>A0ABN8R0C9</accession>
<feature type="compositionally biased region" description="Polar residues" evidence="8">
    <location>
        <begin position="651"/>
        <end position="664"/>
    </location>
</feature>
<feature type="compositionally biased region" description="Low complexity" evidence="8">
    <location>
        <begin position="1505"/>
        <end position="1514"/>
    </location>
</feature>
<dbReference type="Pfam" id="PF00069">
    <property type="entry name" value="Pkinase"/>
    <property type="match status" value="1"/>
</dbReference>
<dbReference type="SMART" id="SM00248">
    <property type="entry name" value="ANK"/>
    <property type="match status" value="6"/>
</dbReference>
<sequence length="1836" mass="200361">MTKGHLSERHCSLRGVQRNKNFMRHYHETTLRLFNDGRADDYLNELFLNAAKNGDYERVQNFLARTSRNSSVNVDAKDKGGYTAVMLAAVNKHEKVVSLLLNYGADITLCNSKGQSVLDFAPDSMRPLLLGSVARQGYSSRHLLQAAWQGNSQLVKKLLASKSRSAMLDVNCKNADGLTPLLLVTRDLNLFEKIEKAVLNNGYHPAEVVKELLQHNADCGARDTEGKRPLHLAAHCKGSHAKNVVEMLIEKASSDIDVPDRFSNSPLHWATKEDNQPILLALIKGGANVNAKGYVGKTPLHIAASHGYEKSSGTLLDHGADVTITDDNGLSPVDVARGRKVQTVLRDAWAEQTKYFKSKRIFSAPVQPADQQDLTEPNTQTAVTQQVSEESTITRLNTAPLQGVEKNVKKRSSQNSLRDFSALEERKNILPSRKISDLRMPRIPSVSTTNSNPGSRSSSGLVLREHSREQELVSSARDAQVTSGALPSLSVLNIELRYVRNLRGEKPESRNKNRPYHLPLPPNYRIRHRLSSPVLTYQRKISPPATPEKDLRLRSSSTSQVPSPRVAVPSRVPPLGVNRVLTPELRSITSPDIAQPILPVAADVVDLDLLRKNGLQGAEVSAREVSPPPPSPRGSSRASNTSQGEGELESKQTQTGEGGNMTDTFTSVSRSMFWIPADDSSSDINTESSEKMKRDSSSNGTQFYIDLKNLEALASGSCSLCGESLPEEKRAGRRDSNESSSGKEFCKSCQPRRRSSEDVFWIPFTDKRKASALKTLKGESGGEATETDGRKKSNDKTTEQCKVHQRSDNQAENQTKTNSTSVMEHENKAVVLANASSKASASSKPRLHSFPSDMTGFNVSCVCDNTTGVCSCTIVKKDLLTSSFPAEQSSKTDTSSSSNHSIDIAALRTSSASVDVIKTVGEASSLVDSTLATRPGDIAASAPSSTPVFSPSTSKFKARKETDITLKSFSETDVYNPANQESTTASLSNDRRQNGDSNDNGFGEVYEREALDKGFTENSALNPSLDASLPKQAWTTPRIEEPSAHSVRIINPFPSPVPPESKSAVHPPIGPADDTRIGNKRPTAGRKGKKGGSKPSGNSKSGKPKTKSKGPENNGKGGKKKGKGKKKDDMKMITVQQREVREELGLKTISQGGFEMPEDVPVPPTLSMDYLSTFRPFNSRTLKGKHTILSPIPESPRSKASTPRVSDTSEIVTESNKGNPEGNAVENPALGGTDEKALDTYEGEATREEFDEVDGGIMGKLKAIGMCVPRLPFGKSNTVSGSDDECSEPLVTRSDKDAVQDQQHTLAETIDTNDNYDIQVKQVIQDEADDVMEEMVQRGLGLREGMEVKVTSSDERAESESHIITDDSLTNITSETSSSLSQDGEQWVLSYQHSRDFSSNPVTESDIIFPSEEAERQSFGSRASSELSSSSYSEQFSDTDSSYNSCDSESPRPLSPASSLNSSDTYFNSPRDSSCTDTPTPDRDMRSDNSVEIEYYERMAREKSGASGSSSNSSTIRTQSNASLGSVGNISQSSMGSFSSVMSENVVRSRLSASARSQLSSDSCEEEIVWKKGNLLGKGAFGTVWCGLTNTGEMIAVKQVELNHSNWDEAEKQYEKLQEEVFLLKSLKHNNIVKFIGTCLDGGVVNIFMEYVPGGSIASILARFGCLDESVFRRYTKQLLSGVSYLHNNNVIHRDIKGGNIMVMPSGVLKLIDFGCAKRLYMNLSMSQSNILRSMKGTPYWMAPEVIRETGHGRKSDIWSVGCTVFEMATAKPPWSDMPPMAAIFAIGSGSLAIPQLSEDFSEGARDFVNKCLTRDPDLRPTADELLQHHFLNDSQ</sequence>
<comment type="caution">
    <text evidence="10">The sequence shown here is derived from an EMBL/GenBank/DDBJ whole genome shotgun (WGS) entry which is preliminary data.</text>
</comment>
<evidence type="ECO:0000259" key="9">
    <source>
        <dbReference type="PROSITE" id="PS50011"/>
    </source>
</evidence>
<feature type="region of interest" description="Disordered" evidence="8">
    <location>
        <begin position="1500"/>
        <end position="1528"/>
    </location>
</feature>
<feature type="region of interest" description="Disordered" evidence="8">
    <location>
        <begin position="540"/>
        <end position="570"/>
    </location>
</feature>
<feature type="region of interest" description="Disordered" evidence="8">
    <location>
        <begin position="1187"/>
        <end position="1235"/>
    </location>
</feature>
<dbReference type="Pfam" id="PF12796">
    <property type="entry name" value="Ank_2"/>
    <property type="match status" value="2"/>
</dbReference>
<dbReference type="PANTHER" id="PTHR11584">
    <property type="entry name" value="SERINE/THREONINE PROTEIN KINASE"/>
    <property type="match status" value="1"/>
</dbReference>
<dbReference type="PROSITE" id="PS50011">
    <property type="entry name" value="PROTEIN_KINASE_DOM"/>
    <property type="match status" value="1"/>
</dbReference>
<feature type="repeat" description="ANK" evidence="6">
    <location>
        <begin position="295"/>
        <end position="327"/>
    </location>
</feature>
<dbReference type="InterPro" id="IPR000719">
    <property type="entry name" value="Prot_kinase_dom"/>
</dbReference>
<proteinExistence type="predicted"/>
<evidence type="ECO:0000256" key="1">
    <source>
        <dbReference type="ARBA" id="ARBA00022527"/>
    </source>
</evidence>
<feature type="region of interest" description="Disordered" evidence="8">
    <location>
        <begin position="772"/>
        <end position="822"/>
    </location>
</feature>
<evidence type="ECO:0000256" key="4">
    <source>
        <dbReference type="ARBA" id="ARBA00022777"/>
    </source>
</evidence>
<keyword evidence="6" id="KW-0040">ANK repeat</keyword>
<feature type="binding site" evidence="7">
    <location>
        <position position="1598"/>
    </location>
    <ligand>
        <name>ATP</name>
        <dbReference type="ChEBI" id="CHEBI:30616"/>
    </ligand>
</feature>
<dbReference type="PROSITE" id="PS00108">
    <property type="entry name" value="PROTEIN_KINASE_ST"/>
    <property type="match status" value="1"/>
</dbReference>
<dbReference type="PANTHER" id="PTHR11584:SF369">
    <property type="entry name" value="MITOGEN-ACTIVATED PROTEIN KINASE KINASE KINASE 19-RELATED"/>
    <property type="match status" value="1"/>
</dbReference>
<feature type="compositionally biased region" description="Polar residues" evidence="8">
    <location>
        <begin position="810"/>
        <end position="822"/>
    </location>
</feature>
<dbReference type="SUPFAM" id="SSF56112">
    <property type="entry name" value="Protein kinase-like (PK-like)"/>
    <property type="match status" value="1"/>
</dbReference>
<feature type="compositionally biased region" description="Polar residues" evidence="8">
    <location>
        <begin position="1198"/>
        <end position="1218"/>
    </location>
</feature>
<evidence type="ECO:0000256" key="2">
    <source>
        <dbReference type="ARBA" id="ARBA00022679"/>
    </source>
</evidence>
<dbReference type="PROSITE" id="PS00107">
    <property type="entry name" value="PROTEIN_KINASE_ATP"/>
    <property type="match status" value="1"/>
</dbReference>
<dbReference type="SMART" id="SM00220">
    <property type="entry name" value="S_TKc"/>
    <property type="match status" value="1"/>
</dbReference>
<evidence type="ECO:0000256" key="5">
    <source>
        <dbReference type="ARBA" id="ARBA00022840"/>
    </source>
</evidence>
<dbReference type="InterPro" id="IPR036770">
    <property type="entry name" value="Ankyrin_rpt-contain_sf"/>
</dbReference>
<keyword evidence="2" id="KW-0808">Transferase</keyword>
<feature type="compositionally biased region" description="Basic residues" evidence="8">
    <location>
        <begin position="1083"/>
        <end position="1092"/>
    </location>
</feature>
<dbReference type="Proteomes" id="UP001159405">
    <property type="component" value="Unassembled WGS sequence"/>
</dbReference>
<organism evidence="10 11">
    <name type="scientific">Porites lobata</name>
    <dbReference type="NCBI Taxonomy" id="104759"/>
    <lineage>
        <taxon>Eukaryota</taxon>
        <taxon>Metazoa</taxon>
        <taxon>Cnidaria</taxon>
        <taxon>Anthozoa</taxon>
        <taxon>Hexacorallia</taxon>
        <taxon>Scleractinia</taxon>
        <taxon>Fungiina</taxon>
        <taxon>Poritidae</taxon>
        <taxon>Porites</taxon>
    </lineage>
</organism>
<evidence type="ECO:0000313" key="11">
    <source>
        <dbReference type="Proteomes" id="UP001159405"/>
    </source>
</evidence>
<feature type="repeat" description="ANK" evidence="6">
    <location>
        <begin position="262"/>
        <end position="294"/>
    </location>
</feature>
<dbReference type="Pfam" id="PF00023">
    <property type="entry name" value="Ank"/>
    <property type="match status" value="1"/>
</dbReference>
<feature type="region of interest" description="Disordered" evidence="8">
    <location>
        <begin position="723"/>
        <end position="749"/>
    </location>
</feature>
<gene>
    <name evidence="10" type="ORF">PLOB_00012990</name>
</gene>
<feature type="compositionally biased region" description="Basic and acidic residues" evidence="8">
    <location>
        <begin position="787"/>
        <end position="809"/>
    </location>
</feature>
<feature type="compositionally biased region" description="Polar residues" evidence="8">
    <location>
        <begin position="1515"/>
        <end position="1528"/>
    </location>
</feature>
<feature type="region of interest" description="Disordered" evidence="8">
    <location>
        <begin position="676"/>
        <end position="699"/>
    </location>
</feature>
<evidence type="ECO:0000256" key="8">
    <source>
        <dbReference type="SAM" id="MobiDB-lite"/>
    </source>
</evidence>
<feature type="compositionally biased region" description="Polar residues" evidence="8">
    <location>
        <begin position="971"/>
        <end position="988"/>
    </location>
</feature>
<keyword evidence="11" id="KW-1185">Reference proteome</keyword>
<evidence type="ECO:0000256" key="6">
    <source>
        <dbReference type="PROSITE-ProRule" id="PRU00023"/>
    </source>
</evidence>